<dbReference type="PANTHER" id="PTHR46558">
    <property type="entry name" value="TRACRIPTIONAL REGULATORY PROTEIN-RELATED-RELATED"/>
    <property type="match status" value="1"/>
</dbReference>
<dbReference type="OrthoDB" id="9812239at2"/>
<gene>
    <name evidence="4" type="ORF">C823_05686</name>
</gene>
<dbReference type="PATRIC" id="fig|1235802.3.peg.6008"/>
<dbReference type="AlphaFoldDB" id="N1ZT05"/>
<accession>N1ZT05</accession>
<dbReference type="SMART" id="SM00530">
    <property type="entry name" value="HTH_XRE"/>
    <property type="match status" value="2"/>
</dbReference>
<dbReference type="GO" id="GO:0003677">
    <property type="term" value="F:DNA binding"/>
    <property type="evidence" value="ECO:0007669"/>
    <property type="project" value="UniProtKB-KW"/>
</dbReference>
<dbReference type="PANTHER" id="PTHR46558:SF11">
    <property type="entry name" value="HTH-TYPE TRANSCRIPTIONAL REGULATOR XRE"/>
    <property type="match status" value="1"/>
</dbReference>
<comment type="caution">
    <text evidence="4">The sequence shown here is derived from an EMBL/GenBank/DDBJ whole genome shotgun (WGS) entry which is preliminary data.</text>
</comment>
<keyword evidence="1" id="KW-0238">DNA-binding</keyword>
<feature type="region of interest" description="Disordered" evidence="2">
    <location>
        <begin position="201"/>
        <end position="227"/>
    </location>
</feature>
<sequence length="227" mass="25929">MIGKQLKFLRELKGKSQQEVCSILNIEQSTLANYENDKRVPKIDILIKLAEYYNVSVDCLLGLKKTNSETNDCYNYFYEEGDANWSIRKIAKAKEVSYEEMLEKSCIEKTRLDALWYGNSQPVAEELIRLATVLDVSIDYLLDNSQREKITSDEELILRYYHKFPEDVMELLESFCSLEKRKDRGIILGKCFELEKESSSVAADEKYIDSQGKSQPSSGTGGGTIAV</sequence>
<dbReference type="HOGENOM" id="CLU_1218291_0_0_9"/>
<dbReference type="SUPFAM" id="SSF47413">
    <property type="entry name" value="lambda repressor-like DNA-binding domains"/>
    <property type="match status" value="2"/>
</dbReference>
<dbReference type="InterPro" id="IPR001387">
    <property type="entry name" value="Cro/C1-type_HTH"/>
</dbReference>
<organism evidence="4 5">
    <name type="scientific">Eubacterium plexicaudatum ASF492</name>
    <dbReference type="NCBI Taxonomy" id="1235802"/>
    <lineage>
        <taxon>Bacteria</taxon>
        <taxon>Bacillati</taxon>
        <taxon>Bacillota</taxon>
        <taxon>Clostridia</taxon>
        <taxon>Eubacteriales</taxon>
        <taxon>Eubacteriaceae</taxon>
        <taxon>Eubacterium</taxon>
    </lineage>
</organism>
<evidence type="ECO:0000259" key="3">
    <source>
        <dbReference type="PROSITE" id="PS50943"/>
    </source>
</evidence>
<reference evidence="4 5" key="1">
    <citation type="journal article" date="2014" name="Genome Announc.">
        <title>Draft genome sequences of the altered schaedler flora, a defined bacterial community from gnotobiotic mice.</title>
        <authorList>
            <person name="Wannemuehler M.J."/>
            <person name="Overstreet A.M."/>
            <person name="Ward D.V."/>
            <person name="Phillips G.J."/>
        </authorList>
    </citation>
    <scope>NUCLEOTIDE SEQUENCE [LARGE SCALE GENOMIC DNA]</scope>
    <source>
        <strain evidence="4 5">ASF492</strain>
    </source>
</reference>
<dbReference type="PROSITE" id="PS50943">
    <property type="entry name" value="HTH_CROC1"/>
    <property type="match status" value="2"/>
</dbReference>
<evidence type="ECO:0000313" key="5">
    <source>
        <dbReference type="Proteomes" id="UP000012589"/>
    </source>
</evidence>
<dbReference type="STRING" id="1235802.C823_05686"/>
<dbReference type="Proteomes" id="UP000012589">
    <property type="component" value="Unassembled WGS sequence"/>
</dbReference>
<feature type="domain" description="HTH cro/C1-type" evidence="3">
    <location>
        <begin position="118"/>
        <end position="141"/>
    </location>
</feature>
<keyword evidence="5" id="KW-1185">Reference proteome</keyword>
<dbReference type="EMBL" id="AQFT01000178">
    <property type="protein sequence ID" value="EMZ19051.1"/>
    <property type="molecule type" value="Genomic_DNA"/>
</dbReference>
<protein>
    <recommendedName>
        <fullName evidence="3">HTH cro/C1-type domain-containing protein</fullName>
    </recommendedName>
</protein>
<evidence type="ECO:0000313" key="4">
    <source>
        <dbReference type="EMBL" id="EMZ19051.1"/>
    </source>
</evidence>
<evidence type="ECO:0000256" key="1">
    <source>
        <dbReference type="ARBA" id="ARBA00023125"/>
    </source>
</evidence>
<proteinExistence type="predicted"/>
<feature type="domain" description="HTH cro/C1-type" evidence="3">
    <location>
        <begin position="6"/>
        <end position="60"/>
    </location>
</feature>
<name>N1ZT05_9FIRM</name>
<dbReference type="eggNOG" id="COG1396">
    <property type="taxonomic scope" value="Bacteria"/>
</dbReference>
<dbReference type="Gene3D" id="1.10.260.40">
    <property type="entry name" value="lambda repressor-like DNA-binding domains"/>
    <property type="match status" value="2"/>
</dbReference>
<dbReference type="Pfam" id="PF01381">
    <property type="entry name" value="HTH_3"/>
    <property type="match status" value="1"/>
</dbReference>
<evidence type="ECO:0000256" key="2">
    <source>
        <dbReference type="SAM" id="MobiDB-lite"/>
    </source>
</evidence>
<dbReference type="InterPro" id="IPR010982">
    <property type="entry name" value="Lambda_DNA-bd_dom_sf"/>
</dbReference>
<dbReference type="CDD" id="cd00093">
    <property type="entry name" value="HTH_XRE"/>
    <property type="match status" value="2"/>
</dbReference>